<comment type="similarity">
    <text evidence="2">Belongs to the nucleotide-sugar transporter family. SLC35B subfamily.</text>
</comment>
<gene>
    <name evidence="9" type="ORF">TTAC_LOCUS5616</name>
</gene>
<dbReference type="AlphaFoldDB" id="A0A0R3WXZ1"/>
<evidence type="ECO:0000256" key="2">
    <source>
        <dbReference type="ARBA" id="ARBA00010694"/>
    </source>
</evidence>
<evidence type="ECO:0000256" key="7">
    <source>
        <dbReference type="ARBA" id="ARBA00023136"/>
    </source>
</evidence>
<evidence type="ECO:0000256" key="5">
    <source>
        <dbReference type="ARBA" id="ARBA00022824"/>
    </source>
</evidence>
<comment type="subcellular location">
    <subcellularLocation>
        <location evidence="1">Endoplasmic reticulum membrane</location>
        <topology evidence="1">Multi-pass membrane protein</topology>
    </subcellularLocation>
</comment>
<dbReference type="GO" id="GO:0005789">
    <property type="term" value="C:endoplasmic reticulum membrane"/>
    <property type="evidence" value="ECO:0007669"/>
    <property type="project" value="UniProtKB-SubCell"/>
</dbReference>
<dbReference type="GO" id="GO:0005459">
    <property type="term" value="F:UDP-galactose transmembrane transporter activity"/>
    <property type="evidence" value="ECO:0007669"/>
    <property type="project" value="TreeGrafter"/>
</dbReference>
<dbReference type="GO" id="GO:0005460">
    <property type="term" value="F:UDP-glucose transmembrane transporter activity"/>
    <property type="evidence" value="ECO:0007669"/>
    <property type="project" value="TreeGrafter"/>
</dbReference>
<dbReference type="SUPFAM" id="SSF103481">
    <property type="entry name" value="Multidrug resistance efflux transporter EmrE"/>
    <property type="match status" value="1"/>
</dbReference>
<reference evidence="9 10" key="2">
    <citation type="submission" date="2018-11" db="EMBL/GenBank/DDBJ databases">
        <authorList>
            <consortium name="Pathogen Informatics"/>
        </authorList>
    </citation>
    <scope>NUCLEOTIDE SEQUENCE [LARGE SCALE GENOMIC DNA]</scope>
</reference>
<evidence type="ECO:0000256" key="4">
    <source>
        <dbReference type="ARBA" id="ARBA00022692"/>
    </source>
</evidence>
<feature type="transmembrane region" description="Helical" evidence="8">
    <location>
        <begin position="6"/>
        <end position="25"/>
    </location>
</feature>
<keyword evidence="10" id="KW-1185">Reference proteome</keyword>
<dbReference type="InterPro" id="IPR013657">
    <property type="entry name" value="SCL35B1-4/HUT1"/>
</dbReference>
<evidence type="ECO:0000313" key="10">
    <source>
        <dbReference type="Proteomes" id="UP000274429"/>
    </source>
</evidence>
<dbReference type="STRING" id="6205.A0A0R3WXZ1"/>
<dbReference type="GO" id="GO:0000139">
    <property type="term" value="C:Golgi membrane"/>
    <property type="evidence" value="ECO:0007669"/>
    <property type="project" value="TreeGrafter"/>
</dbReference>
<dbReference type="PANTHER" id="PTHR10778">
    <property type="entry name" value="SOLUTE CARRIER FAMILY 35 MEMBER B"/>
    <property type="match status" value="1"/>
</dbReference>
<accession>A0A0R3WXZ1</accession>
<organism evidence="11">
    <name type="scientific">Hydatigena taeniaeformis</name>
    <name type="common">Feline tapeworm</name>
    <name type="synonym">Taenia taeniaeformis</name>
    <dbReference type="NCBI Taxonomy" id="6205"/>
    <lineage>
        <taxon>Eukaryota</taxon>
        <taxon>Metazoa</taxon>
        <taxon>Spiralia</taxon>
        <taxon>Lophotrochozoa</taxon>
        <taxon>Platyhelminthes</taxon>
        <taxon>Cestoda</taxon>
        <taxon>Eucestoda</taxon>
        <taxon>Cyclophyllidea</taxon>
        <taxon>Taeniidae</taxon>
        <taxon>Hydatigera</taxon>
    </lineage>
</organism>
<evidence type="ECO:0000256" key="3">
    <source>
        <dbReference type="ARBA" id="ARBA00022448"/>
    </source>
</evidence>
<name>A0A0R3WXZ1_HYDTA</name>
<evidence type="ECO:0000313" key="9">
    <source>
        <dbReference type="EMBL" id="VDM27329.1"/>
    </source>
</evidence>
<protein>
    <submittedName>
        <fullName evidence="11">Solute carrier family 35 member B1</fullName>
    </submittedName>
</protein>
<keyword evidence="6 8" id="KW-1133">Transmembrane helix</keyword>
<dbReference type="InterPro" id="IPR037185">
    <property type="entry name" value="EmrE-like"/>
</dbReference>
<evidence type="ECO:0000256" key="8">
    <source>
        <dbReference type="SAM" id="Phobius"/>
    </source>
</evidence>
<keyword evidence="7 8" id="KW-0472">Membrane</keyword>
<evidence type="ECO:0000313" key="11">
    <source>
        <dbReference type="WBParaSite" id="TTAC_0000563101-mRNA-1"/>
    </source>
</evidence>
<feature type="transmembrane region" description="Helical" evidence="8">
    <location>
        <begin position="95"/>
        <end position="113"/>
    </location>
</feature>
<dbReference type="WBParaSite" id="TTAC_0000563101-mRNA-1">
    <property type="protein sequence ID" value="TTAC_0000563101-mRNA-1"/>
    <property type="gene ID" value="TTAC_0000563101"/>
</dbReference>
<keyword evidence="5" id="KW-0256">Endoplasmic reticulum</keyword>
<evidence type="ECO:0000256" key="6">
    <source>
        <dbReference type="ARBA" id="ARBA00022989"/>
    </source>
</evidence>
<dbReference type="Proteomes" id="UP000274429">
    <property type="component" value="Unassembled WGS sequence"/>
</dbReference>
<keyword evidence="3" id="KW-0813">Transport</keyword>
<feature type="transmembrane region" description="Helical" evidence="8">
    <location>
        <begin position="46"/>
        <end position="65"/>
    </location>
</feature>
<sequence length="135" mass="15037">MSGRSNSLLFLIFCSLGVFFSYFFYGILQETIPESKANLSSKDYALCALCYIGAMFCSNASLRYVNYPTQVVGKSIKPIPVMLLNVLWARKRYPLRKYLFVGIVTTGVSLFMYKGDVALNSDVGCGFGRGHLLLV</sequence>
<keyword evidence="4 8" id="KW-0812">Transmembrane</keyword>
<dbReference type="PANTHER" id="PTHR10778:SF10">
    <property type="entry name" value="SOLUTE CARRIER FAMILY 35 MEMBER B1"/>
    <property type="match status" value="1"/>
</dbReference>
<reference evidence="11" key="1">
    <citation type="submission" date="2017-02" db="UniProtKB">
        <authorList>
            <consortium name="WormBaseParasite"/>
        </authorList>
    </citation>
    <scope>IDENTIFICATION</scope>
</reference>
<dbReference type="Pfam" id="PF08449">
    <property type="entry name" value="UAA"/>
    <property type="match status" value="1"/>
</dbReference>
<dbReference type="OrthoDB" id="78344at2759"/>
<evidence type="ECO:0000256" key="1">
    <source>
        <dbReference type="ARBA" id="ARBA00004477"/>
    </source>
</evidence>
<proteinExistence type="inferred from homology"/>
<dbReference type="EMBL" id="UYWX01008239">
    <property type="protein sequence ID" value="VDM27329.1"/>
    <property type="molecule type" value="Genomic_DNA"/>
</dbReference>